<evidence type="ECO:0000256" key="1">
    <source>
        <dbReference type="SAM" id="MobiDB-lite"/>
    </source>
</evidence>
<feature type="compositionally biased region" description="Basic and acidic residues" evidence="1">
    <location>
        <begin position="69"/>
        <end position="88"/>
    </location>
</feature>
<accession>A0A9N9CUQ8</accession>
<dbReference type="Proteomes" id="UP000789396">
    <property type="component" value="Unassembled WGS sequence"/>
</dbReference>
<feature type="non-terminal residue" evidence="2">
    <location>
        <position position="1"/>
    </location>
</feature>
<reference evidence="2" key="1">
    <citation type="submission" date="2021-06" db="EMBL/GenBank/DDBJ databases">
        <authorList>
            <person name="Kallberg Y."/>
            <person name="Tangrot J."/>
            <person name="Rosling A."/>
        </authorList>
    </citation>
    <scope>NUCLEOTIDE SEQUENCE</scope>
    <source>
        <strain evidence="2">IN212</strain>
    </source>
</reference>
<comment type="caution">
    <text evidence="2">The sequence shown here is derived from an EMBL/GenBank/DDBJ whole genome shotgun (WGS) entry which is preliminary data.</text>
</comment>
<dbReference type="AlphaFoldDB" id="A0A9N9CUQ8"/>
<protein>
    <submittedName>
        <fullName evidence="2">13554_t:CDS:1</fullName>
    </submittedName>
</protein>
<name>A0A9N9CUQ8_9GLOM</name>
<evidence type="ECO:0000313" key="2">
    <source>
        <dbReference type="EMBL" id="CAG8612493.1"/>
    </source>
</evidence>
<dbReference type="EMBL" id="CAJVPZ010009751">
    <property type="protein sequence ID" value="CAG8612493.1"/>
    <property type="molecule type" value="Genomic_DNA"/>
</dbReference>
<sequence length="163" mass="19034">MTDAKNTKLKYYRDLVKQAYPRSYEPTWAAPKFEYIHKLVMEYNYRINLKRQFKFSLCERCNNISNKLSPDKKSTNTTRKKADDKNASESETSSNEESEFALGYKLFIKLSDGTSLPAKWFEKSVTTIDEFLSSIHNKVISLTKNTNALPNDYRVTFKTQREA</sequence>
<feature type="region of interest" description="Disordered" evidence="1">
    <location>
        <begin position="64"/>
        <end position="96"/>
    </location>
</feature>
<organism evidence="2 3">
    <name type="scientific">Racocetra fulgida</name>
    <dbReference type="NCBI Taxonomy" id="60492"/>
    <lineage>
        <taxon>Eukaryota</taxon>
        <taxon>Fungi</taxon>
        <taxon>Fungi incertae sedis</taxon>
        <taxon>Mucoromycota</taxon>
        <taxon>Glomeromycotina</taxon>
        <taxon>Glomeromycetes</taxon>
        <taxon>Diversisporales</taxon>
        <taxon>Gigasporaceae</taxon>
        <taxon>Racocetra</taxon>
    </lineage>
</organism>
<keyword evidence="3" id="KW-1185">Reference proteome</keyword>
<gene>
    <name evidence="2" type="ORF">RFULGI_LOCUS7033</name>
</gene>
<dbReference type="OrthoDB" id="2371069at2759"/>
<proteinExistence type="predicted"/>
<evidence type="ECO:0000313" key="3">
    <source>
        <dbReference type="Proteomes" id="UP000789396"/>
    </source>
</evidence>